<gene>
    <name evidence="1" type="ORF">Syun_014337</name>
</gene>
<accession>A0AAP0P8N2</accession>
<dbReference type="AlphaFoldDB" id="A0AAP0P8N2"/>
<evidence type="ECO:0000313" key="1">
    <source>
        <dbReference type="EMBL" id="KAK9135007.1"/>
    </source>
</evidence>
<organism evidence="1 2">
    <name type="scientific">Stephania yunnanensis</name>
    <dbReference type="NCBI Taxonomy" id="152371"/>
    <lineage>
        <taxon>Eukaryota</taxon>
        <taxon>Viridiplantae</taxon>
        <taxon>Streptophyta</taxon>
        <taxon>Embryophyta</taxon>
        <taxon>Tracheophyta</taxon>
        <taxon>Spermatophyta</taxon>
        <taxon>Magnoliopsida</taxon>
        <taxon>Ranunculales</taxon>
        <taxon>Menispermaceae</taxon>
        <taxon>Menispermoideae</taxon>
        <taxon>Cissampelideae</taxon>
        <taxon>Stephania</taxon>
    </lineage>
</organism>
<protein>
    <submittedName>
        <fullName evidence="1">Uncharacterized protein</fullName>
    </submittedName>
</protein>
<evidence type="ECO:0000313" key="2">
    <source>
        <dbReference type="Proteomes" id="UP001420932"/>
    </source>
</evidence>
<reference evidence="1 2" key="1">
    <citation type="submission" date="2024-01" db="EMBL/GenBank/DDBJ databases">
        <title>Genome assemblies of Stephania.</title>
        <authorList>
            <person name="Yang L."/>
        </authorList>
    </citation>
    <scope>NUCLEOTIDE SEQUENCE [LARGE SCALE GENOMIC DNA]</scope>
    <source>
        <strain evidence="1">YNDBR</strain>
        <tissue evidence="1">Leaf</tissue>
    </source>
</reference>
<keyword evidence="2" id="KW-1185">Reference proteome</keyword>
<name>A0AAP0P8N2_9MAGN</name>
<dbReference type="Proteomes" id="UP001420932">
    <property type="component" value="Unassembled WGS sequence"/>
</dbReference>
<sequence>MGHKTRGKSDQAYYFERWIILAGCFICAENYKRLVEVPRKIEREPALGFIYGAMDTAKDQIAKNLRGDEGKYKPIWKIIDDSWSAQMHSDLHVVAYYLNP</sequence>
<comment type="caution">
    <text evidence="1">The sequence shown here is derived from an EMBL/GenBank/DDBJ whole genome shotgun (WGS) entry which is preliminary data.</text>
</comment>
<dbReference type="EMBL" id="JBBNAF010000006">
    <property type="protein sequence ID" value="KAK9135007.1"/>
    <property type="molecule type" value="Genomic_DNA"/>
</dbReference>
<proteinExistence type="predicted"/>